<keyword evidence="1" id="KW-0378">Hydrolase</keyword>
<dbReference type="EMBL" id="CP068393">
    <property type="protein sequence ID" value="QUC66873.1"/>
    <property type="molecule type" value="Genomic_DNA"/>
</dbReference>
<keyword evidence="2" id="KW-1185">Reference proteome</keyword>
<gene>
    <name evidence="1" type="ORF">JYE49_13665</name>
</gene>
<accession>A0AC61N6U7</accession>
<protein>
    <submittedName>
        <fullName evidence="1">Phosphodiester glycosidase family protein</fullName>
    </submittedName>
</protein>
<keyword evidence="1" id="KW-0326">Glycosidase</keyword>
<sequence>MTKKRTLLWLIPLIVLILLIPFLVPSALPYAGAEEMPVFPSVELSNPEPEPVVLEPNPKYKNSMVSRYAPHKDAFTSEPLGYQDGTICVKIEKRTVVNGNGGKTAVYFTWVKIADPSQLRTSTNQPYPSKQLVAATSLARRERSVLAINGDYFCDRTEGIVYRNGELLRNSVFNTGYGYDALIIDLNGNFHILLKPDPSDFKQYEGCIAHSFIFGPALVVDGKMQVLDGNNYASSPGMGLHKYLQRQAICQMDNLTYLMITAEGPEQSKDGGLTGQEMAQLAYDCGAVQAYNLDGGSSSWLVLGTDRINATRGKKRDIQDIIYFVTAEAEPVPAE</sequence>
<name>A0AC61N6U7_9FIRM</name>
<evidence type="ECO:0000313" key="2">
    <source>
        <dbReference type="Proteomes" id="UP000682782"/>
    </source>
</evidence>
<organism evidence="1 2">
    <name type="scientific">Aristaeella hokkaidonensis</name>
    <dbReference type="NCBI Taxonomy" id="3046382"/>
    <lineage>
        <taxon>Bacteria</taxon>
        <taxon>Bacillati</taxon>
        <taxon>Bacillota</taxon>
        <taxon>Clostridia</taxon>
        <taxon>Eubacteriales</taxon>
        <taxon>Aristaeellaceae</taxon>
        <taxon>Aristaeella</taxon>
    </lineage>
</organism>
<proteinExistence type="predicted"/>
<evidence type="ECO:0000313" key="1">
    <source>
        <dbReference type="EMBL" id="QUC66873.1"/>
    </source>
</evidence>
<reference evidence="1" key="1">
    <citation type="submission" date="2021-01" db="EMBL/GenBank/DDBJ databases">
        <title>Complete genome sequence of Clostridiales bacterium R-7.</title>
        <authorList>
            <person name="Mahoney-Kurpe S.C."/>
            <person name="Palevich N."/>
            <person name="Koike S."/>
            <person name="Moon C.D."/>
            <person name="Attwood G.T."/>
        </authorList>
    </citation>
    <scope>NUCLEOTIDE SEQUENCE</scope>
    <source>
        <strain evidence="1">R-7</strain>
    </source>
</reference>
<dbReference type="Proteomes" id="UP000682782">
    <property type="component" value="Chromosome"/>
</dbReference>